<dbReference type="PANTHER" id="PTHR24096">
    <property type="entry name" value="LONG-CHAIN-FATTY-ACID--COA LIGASE"/>
    <property type="match status" value="1"/>
</dbReference>
<evidence type="ECO:0000313" key="4">
    <source>
        <dbReference type="EMBL" id="KAJ1921516.1"/>
    </source>
</evidence>
<accession>A0A9W8DWS5</accession>
<dbReference type="GO" id="GO:0016405">
    <property type="term" value="F:CoA-ligase activity"/>
    <property type="evidence" value="ECO:0007669"/>
    <property type="project" value="TreeGrafter"/>
</dbReference>
<evidence type="ECO:0000256" key="2">
    <source>
        <dbReference type="ARBA" id="ARBA00022598"/>
    </source>
</evidence>
<dbReference type="PROSITE" id="PS00455">
    <property type="entry name" value="AMP_BINDING"/>
    <property type="match status" value="1"/>
</dbReference>
<dbReference type="OrthoDB" id="10253115at2759"/>
<proteinExistence type="inferred from homology"/>
<dbReference type="EMBL" id="JANBPU010000004">
    <property type="protein sequence ID" value="KAJ1921516.1"/>
    <property type="molecule type" value="Genomic_DNA"/>
</dbReference>
<reference evidence="4" key="1">
    <citation type="submission" date="2022-07" db="EMBL/GenBank/DDBJ databases">
        <title>Phylogenomic reconstructions and comparative analyses of Kickxellomycotina fungi.</title>
        <authorList>
            <person name="Reynolds N.K."/>
            <person name="Stajich J.E."/>
            <person name="Barry K."/>
            <person name="Grigoriev I.V."/>
            <person name="Crous P."/>
            <person name="Smith M.E."/>
        </authorList>
    </citation>
    <scope>NUCLEOTIDE SEQUENCE</scope>
    <source>
        <strain evidence="4">NBRC 100468</strain>
    </source>
</reference>
<keyword evidence="2" id="KW-0436">Ligase</keyword>
<evidence type="ECO:0000259" key="3">
    <source>
        <dbReference type="Pfam" id="PF00501"/>
    </source>
</evidence>
<evidence type="ECO:0000313" key="5">
    <source>
        <dbReference type="Proteomes" id="UP001150538"/>
    </source>
</evidence>
<protein>
    <recommendedName>
        <fullName evidence="3">AMP-dependent synthetase/ligase domain-containing protein</fullName>
    </recommendedName>
</protein>
<organism evidence="4 5">
    <name type="scientific">Mycoemilia scoparia</name>
    <dbReference type="NCBI Taxonomy" id="417184"/>
    <lineage>
        <taxon>Eukaryota</taxon>
        <taxon>Fungi</taxon>
        <taxon>Fungi incertae sedis</taxon>
        <taxon>Zoopagomycota</taxon>
        <taxon>Kickxellomycotina</taxon>
        <taxon>Kickxellomycetes</taxon>
        <taxon>Kickxellales</taxon>
        <taxon>Kickxellaceae</taxon>
        <taxon>Mycoemilia</taxon>
    </lineage>
</organism>
<dbReference type="GO" id="GO:0019748">
    <property type="term" value="P:secondary metabolic process"/>
    <property type="evidence" value="ECO:0007669"/>
    <property type="project" value="TreeGrafter"/>
</dbReference>
<dbReference type="InterPro" id="IPR042099">
    <property type="entry name" value="ANL_N_sf"/>
</dbReference>
<dbReference type="SUPFAM" id="SSF56801">
    <property type="entry name" value="Acetyl-CoA synthetase-like"/>
    <property type="match status" value="1"/>
</dbReference>
<dbReference type="Proteomes" id="UP001150538">
    <property type="component" value="Unassembled WGS sequence"/>
</dbReference>
<name>A0A9W8DWS5_9FUNG</name>
<gene>
    <name evidence="4" type="ORF">H4219_000553</name>
</gene>
<dbReference type="AlphaFoldDB" id="A0A9W8DWS5"/>
<keyword evidence="5" id="KW-1185">Reference proteome</keyword>
<comment type="similarity">
    <text evidence="1">Belongs to the ATP-dependent AMP-binding enzyme family.</text>
</comment>
<dbReference type="InterPro" id="IPR000873">
    <property type="entry name" value="AMP-dep_synth/lig_dom"/>
</dbReference>
<dbReference type="InterPro" id="IPR020845">
    <property type="entry name" value="AMP-binding_CS"/>
</dbReference>
<sequence length="587" mass="65419">MIFNSPYPTPEIPGDNLTKFVFKQAKKSVFGTRPDTPVFIDAASGESISFTETEDMTYKLAAGMQKILGIKPGMTVGVYSTNDVYALPMFYSTALIGGILVPTFPQAPVEVLAHRLRMSPPHCMFTTYSLLPIVREAIKLADCPIPENRIVLIRGGGGPKEDIGKMYKITDLMINEECEPYELNTVEESKNAVLVIPHTSGSTGKPKGMVIPHHSFISLCTCELKRDKYLSSIKDPKDLEPRSVLFTLFQTQAYGLYFSAVENVCRGLTTVEGKMFDIQNVLRLVEEYRAVEIRGIPKIYYDWIDNWEDLKHYDISSLKGMYSTGIIFAPQMKRRLEELTGVLVSSEYGTSETMGVARNVSFDKKDYCVGTLYTGIQLKVIDKNGKILGPNNIGEVCVKTLTEMHDYLMPPQDNDGKVTNKPIRDEDGFFYTGDMGEITEDGLLCIYERVKDTIQGENGFVFPSVIENKMQAHPSIDDVVILGVDVPSKDGKGVKQAARAFIVPPTAITNSSDEEKETYLKDLIEWANKDSPKSERLDGGAQLIDPLPIPRGDKGRHLIVRMRYLADYKPEEPIVASMISPLPGLEL</sequence>
<dbReference type="Pfam" id="PF00501">
    <property type="entry name" value="AMP-binding"/>
    <property type="match status" value="1"/>
</dbReference>
<dbReference type="Gene3D" id="3.40.50.12780">
    <property type="entry name" value="N-terminal domain of ligase-like"/>
    <property type="match status" value="1"/>
</dbReference>
<dbReference type="PANTHER" id="PTHR24096:SF149">
    <property type="entry name" value="AMP-BINDING DOMAIN-CONTAINING PROTEIN-RELATED"/>
    <property type="match status" value="1"/>
</dbReference>
<comment type="caution">
    <text evidence="4">The sequence shown here is derived from an EMBL/GenBank/DDBJ whole genome shotgun (WGS) entry which is preliminary data.</text>
</comment>
<evidence type="ECO:0000256" key="1">
    <source>
        <dbReference type="ARBA" id="ARBA00006432"/>
    </source>
</evidence>
<feature type="domain" description="AMP-dependent synthetase/ligase" evidence="3">
    <location>
        <begin position="32"/>
        <end position="407"/>
    </location>
</feature>